<proteinExistence type="predicted"/>
<sequence>MGLYRLSERSKLYGSELHTYTAPKRIVTYIRKQDKSKKSLDKYEKDGLEEMQKDLLALTKNRQTQIGFWKLSLYEVLFSSTLDKYEKDGLEKMQKDLLKLTKNRQTQIGFWKLFNYCHVHVYEVNLLKQDICKQDESEKSLNEYEKDELEDMQMDLFEICNNFHEKRWAHPKL</sequence>
<name>A0A8H3X5Z5_GIGMA</name>
<organism evidence="1 2">
    <name type="scientific">Gigaspora margarita</name>
    <dbReference type="NCBI Taxonomy" id="4874"/>
    <lineage>
        <taxon>Eukaryota</taxon>
        <taxon>Fungi</taxon>
        <taxon>Fungi incertae sedis</taxon>
        <taxon>Mucoromycota</taxon>
        <taxon>Glomeromycotina</taxon>
        <taxon>Glomeromycetes</taxon>
        <taxon>Diversisporales</taxon>
        <taxon>Gigasporaceae</taxon>
        <taxon>Gigaspora</taxon>
    </lineage>
</organism>
<evidence type="ECO:0000313" key="1">
    <source>
        <dbReference type="EMBL" id="KAF0412042.1"/>
    </source>
</evidence>
<keyword evidence="2" id="KW-1185">Reference proteome</keyword>
<comment type="caution">
    <text evidence="1">The sequence shown here is derived from an EMBL/GenBank/DDBJ whole genome shotgun (WGS) entry which is preliminary data.</text>
</comment>
<dbReference type="AlphaFoldDB" id="A0A8H3X5Z5"/>
<dbReference type="Proteomes" id="UP000439903">
    <property type="component" value="Unassembled WGS sequence"/>
</dbReference>
<evidence type="ECO:0000313" key="2">
    <source>
        <dbReference type="Proteomes" id="UP000439903"/>
    </source>
</evidence>
<dbReference type="EMBL" id="WTPW01001826">
    <property type="protein sequence ID" value="KAF0412042.1"/>
    <property type="molecule type" value="Genomic_DNA"/>
</dbReference>
<protein>
    <submittedName>
        <fullName evidence="1">Uncharacterized protein</fullName>
    </submittedName>
</protein>
<reference evidence="1 2" key="1">
    <citation type="journal article" date="2019" name="Environ. Microbiol.">
        <title>At the nexus of three kingdoms: the genome of the mycorrhizal fungus Gigaspora margarita provides insights into plant, endobacterial and fungal interactions.</title>
        <authorList>
            <person name="Venice F."/>
            <person name="Ghignone S."/>
            <person name="Salvioli di Fossalunga A."/>
            <person name="Amselem J."/>
            <person name="Novero M."/>
            <person name="Xianan X."/>
            <person name="Sedzielewska Toro K."/>
            <person name="Morin E."/>
            <person name="Lipzen A."/>
            <person name="Grigoriev I.V."/>
            <person name="Henrissat B."/>
            <person name="Martin F.M."/>
            <person name="Bonfante P."/>
        </authorList>
    </citation>
    <scope>NUCLEOTIDE SEQUENCE [LARGE SCALE GENOMIC DNA]</scope>
    <source>
        <strain evidence="1 2">BEG34</strain>
    </source>
</reference>
<gene>
    <name evidence="1" type="ORF">F8M41_008014</name>
</gene>
<accession>A0A8H3X5Z5</accession>